<dbReference type="InterPro" id="IPR000045">
    <property type="entry name" value="Prepilin_IV_endopep_pep"/>
</dbReference>
<protein>
    <submittedName>
        <fullName evidence="4">Prepilin peptidase</fullName>
    </submittedName>
</protein>
<evidence type="ECO:0000313" key="5">
    <source>
        <dbReference type="Proteomes" id="UP000317344"/>
    </source>
</evidence>
<dbReference type="EMBL" id="CP041765">
    <property type="protein sequence ID" value="QDQ97472.1"/>
    <property type="molecule type" value="Genomic_DNA"/>
</dbReference>
<dbReference type="GO" id="GO:0006465">
    <property type="term" value="P:signal peptide processing"/>
    <property type="evidence" value="ECO:0007669"/>
    <property type="project" value="TreeGrafter"/>
</dbReference>
<dbReference type="Pfam" id="PF01478">
    <property type="entry name" value="Peptidase_A24"/>
    <property type="match status" value="1"/>
</dbReference>
<feature type="transmembrane region" description="Helical" evidence="2">
    <location>
        <begin position="44"/>
        <end position="65"/>
    </location>
</feature>
<dbReference type="AlphaFoldDB" id="A0A516X319"/>
<feature type="domain" description="Prepilin type IV endopeptidase peptidase" evidence="3">
    <location>
        <begin position="53"/>
        <end position="134"/>
    </location>
</feature>
<evidence type="ECO:0000259" key="3">
    <source>
        <dbReference type="Pfam" id="PF01478"/>
    </source>
</evidence>
<feature type="transmembrane region" description="Helical" evidence="2">
    <location>
        <begin position="126"/>
        <end position="155"/>
    </location>
</feature>
<accession>A0A516X319</accession>
<reference evidence="4 5" key="2">
    <citation type="submission" date="2019-07" db="EMBL/GenBank/DDBJ databases">
        <authorList>
            <person name="Huang Y."/>
        </authorList>
    </citation>
    <scope>NUCLEOTIDE SEQUENCE [LARGE SCALE GENOMIC DNA]</scope>
    <source>
        <strain evidence="4 5">HY188</strain>
    </source>
</reference>
<comment type="similarity">
    <text evidence="1">Belongs to the peptidase A24 family.</text>
</comment>
<dbReference type="Proteomes" id="UP000317344">
    <property type="component" value="Chromosome"/>
</dbReference>
<keyword evidence="2" id="KW-0472">Membrane</keyword>
<evidence type="ECO:0000256" key="2">
    <source>
        <dbReference type="SAM" id="Phobius"/>
    </source>
</evidence>
<evidence type="ECO:0000256" key="1">
    <source>
        <dbReference type="ARBA" id="ARBA00005801"/>
    </source>
</evidence>
<feature type="transmembrane region" description="Helical" evidence="2">
    <location>
        <begin position="72"/>
        <end position="90"/>
    </location>
</feature>
<reference evidence="4 5" key="1">
    <citation type="submission" date="2019-07" db="EMBL/GenBank/DDBJ databases">
        <title>Tomitella cavernea sp. nov., an actinomycete isolated from soil.</title>
        <authorList>
            <person name="Cheng J."/>
        </authorList>
    </citation>
    <scope>NUCLEOTIDE SEQUENCE [LARGE SCALE GENOMIC DNA]</scope>
    <source>
        <strain evidence="4 5">HY188</strain>
    </source>
</reference>
<name>A0A516X319_9ACTN</name>
<dbReference type="RefSeq" id="WP_143908193.1">
    <property type="nucleotide sequence ID" value="NZ_CP041765.1"/>
</dbReference>
<evidence type="ECO:0000313" key="4">
    <source>
        <dbReference type="EMBL" id="QDQ97472.1"/>
    </source>
</evidence>
<gene>
    <name evidence="4" type="ORF">FO059_09220</name>
</gene>
<keyword evidence="2" id="KW-0812">Transmembrane</keyword>
<dbReference type="KEGG" id="toy:FO059_09220"/>
<dbReference type="PANTHER" id="PTHR30487">
    <property type="entry name" value="TYPE 4 PREPILIN-LIKE PROTEINS LEADER PEPTIDE-PROCESSING ENZYME"/>
    <property type="match status" value="1"/>
</dbReference>
<organism evidence="4 5">
    <name type="scientific">Tomitella fengzijianii</name>
    <dbReference type="NCBI Taxonomy" id="2597660"/>
    <lineage>
        <taxon>Bacteria</taxon>
        <taxon>Bacillati</taxon>
        <taxon>Actinomycetota</taxon>
        <taxon>Actinomycetes</taxon>
        <taxon>Mycobacteriales</taxon>
        <taxon>Tomitella</taxon>
    </lineage>
</organism>
<dbReference type="GO" id="GO:0005886">
    <property type="term" value="C:plasma membrane"/>
    <property type="evidence" value="ECO:0007669"/>
    <property type="project" value="TreeGrafter"/>
</dbReference>
<keyword evidence="5" id="KW-1185">Reference proteome</keyword>
<dbReference type="GO" id="GO:0004190">
    <property type="term" value="F:aspartic-type endopeptidase activity"/>
    <property type="evidence" value="ECO:0007669"/>
    <property type="project" value="InterPro"/>
</dbReference>
<feature type="transmembrane region" description="Helical" evidence="2">
    <location>
        <begin position="21"/>
        <end position="38"/>
    </location>
</feature>
<keyword evidence="2" id="KW-1133">Transmembrane helix</keyword>
<dbReference type="PANTHER" id="PTHR30487:SF0">
    <property type="entry name" value="PREPILIN LEADER PEPTIDASE_N-METHYLTRANSFERASE-RELATED"/>
    <property type="match status" value="1"/>
</dbReference>
<dbReference type="InterPro" id="IPR050882">
    <property type="entry name" value="Prepilin_peptidase/N-MTase"/>
</dbReference>
<proteinExistence type="inferred from homology"/>
<sequence>MGECAKDRGAACGIRRRSVGAAAAYSAATCGLGLALAARCATAGLLPAAVGALALAAWCAILGVVDLRNLRLPDLLTIPGAAAILAAAGAAGHGAAALWGAGLLTAAYLCMHLLRPAAMGAGDAKLAAGLGAATALGGGDAWLAAATGALLLTAMCGIAVSGRTRNAAWPHGPSMCIASLAALLAAG</sequence>